<evidence type="ECO:0000256" key="1">
    <source>
        <dbReference type="SAM" id="SignalP"/>
    </source>
</evidence>
<dbReference type="PROSITE" id="PS51257">
    <property type="entry name" value="PROKAR_LIPOPROTEIN"/>
    <property type="match status" value="1"/>
</dbReference>
<name>A0ABR9J1V8_RHIVS</name>
<evidence type="ECO:0000313" key="3">
    <source>
        <dbReference type="Proteomes" id="UP000620262"/>
    </source>
</evidence>
<feature type="signal peptide" evidence="1">
    <location>
        <begin position="1"/>
        <end position="28"/>
    </location>
</feature>
<keyword evidence="1" id="KW-0732">Signal</keyword>
<evidence type="ECO:0000313" key="2">
    <source>
        <dbReference type="EMBL" id="MBE1509429.1"/>
    </source>
</evidence>
<evidence type="ECO:0008006" key="4">
    <source>
        <dbReference type="Google" id="ProtNLM"/>
    </source>
</evidence>
<dbReference type="RefSeq" id="WP_192733022.1">
    <property type="nucleotide sequence ID" value="NZ_BAAAVL010000008.1"/>
</dbReference>
<reference evidence="2 3" key="1">
    <citation type="submission" date="2020-10" db="EMBL/GenBank/DDBJ databases">
        <title>Sequencing the genomes of 1000 actinobacteria strains.</title>
        <authorList>
            <person name="Klenk H.-P."/>
        </authorList>
    </citation>
    <scope>NUCLEOTIDE SEQUENCE [LARGE SCALE GENOMIC DNA]</scope>
    <source>
        <strain evidence="2 3">DSM 7307</strain>
    </source>
</reference>
<accession>A0ABR9J1V8</accession>
<keyword evidence="3" id="KW-1185">Reference proteome</keyword>
<comment type="caution">
    <text evidence="2">The sequence shown here is derived from an EMBL/GenBank/DDBJ whole genome shotgun (WGS) entry which is preliminary data.</text>
</comment>
<dbReference type="Proteomes" id="UP000620262">
    <property type="component" value="Unassembled WGS sequence"/>
</dbReference>
<feature type="chain" id="PRO_5047013698" description="DUF2950 domain-containing protein" evidence="1">
    <location>
        <begin position="29"/>
        <end position="313"/>
    </location>
</feature>
<dbReference type="Pfam" id="PF11453">
    <property type="entry name" value="DUF2950"/>
    <property type="match status" value="1"/>
</dbReference>
<organism evidence="2 3">
    <name type="scientific">Rhizobium viscosum</name>
    <name type="common">Arthrobacter viscosus</name>
    <dbReference type="NCBI Taxonomy" id="1673"/>
    <lineage>
        <taxon>Bacteria</taxon>
        <taxon>Pseudomonadati</taxon>
        <taxon>Pseudomonadota</taxon>
        <taxon>Alphaproteobacteria</taxon>
        <taxon>Hyphomicrobiales</taxon>
        <taxon>Rhizobiaceae</taxon>
        <taxon>Rhizobium/Agrobacterium group</taxon>
        <taxon>Rhizobium</taxon>
    </lineage>
</organism>
<dbReference type="EMBL" id="JADBEC010000003">
    <property type="protein sequence ID" value="MBE1509429.1"/>
    <property type="molecule type" value="Genomic_DNA"/>
</dbReference>
<sequence>MALNTRCRYYLIAALAAGACLLVGTAYAVEDNRLEDLVADAPPQEFASPEEAMAAFKETVTASDLDKLAALLGVKPDRLKATEGVNETLAVIKEGVSRRIGLETKENRSIIDVGDIMWPFPFPIEKKENGKYAFDPVIGIEEIINRRVGENEIQTIETVRGYVDAQEEYAEEDHDGDGVLEYAQKLVSTPGRADGLYWPESEGLGQSPAAPFIDFVQFSNRDEKGYFGYRYKILTRQGDNIAGGAYDYVINGNMIAGFALVAWPVKYGETGVNTFVVNRNGIVYQADLGADTGTIAPRINQFNPGDQWTVTED</sequence>
<proteinExistence type="predicted"/>
<dbReference type="InterPro" id="IPR021556">
    <property type="entry name" value="DUF2950"/>
</dbReference>
<gene>
    <name evidence="2" type="ORF">H4W29_006676</name>
</gene>
<protein>
    <recommendedName>
        <fullName evidence="4">DUF2950 domain-containing protein</fullName>
    </recommendedName>
</protein>